<accession>A0A7E4V2X1</accession>
<keyword evidence="3 11" id="KW-0732">Signal</keyword>
<evidence type="ECO:0000256" key="1">
    <source>
        <dbReference type="ARBA" id="ARBA00022659"/>
    </source>
</evidence>
<evidence type="ECO:0000256" key="4">
    <source>
        <dbReference type="ARBA" id="ARBA00022801"/>
    </source>
</evidence>
<reference evidence="14" key="2">
    <citation type="submission" date="2020-10" db="UniProtKB">
        <authorList>
            <consortium name="WormBaseParasite"/>
        </authorList>
    </citation>
    <scope>IDENTIFICATION</scope>
</reference>
<evidence type="ECO:0000256" key="3">
    <source>
        <dbReference type="ARBA" id="ARBA00022729"/>
    </source>
</evidence>
<comment type="catalytic activity">
    <reaction evidence="8">
        <text>Selective cleavage of 103-Arg-|-Ser-104 and 124-Ile-|-Ile-125 bonds in Limulus clotting factor B to form activated factor B. Cleavage of -Pro-Arg-|-Xaa- bonds in synthetic substrates.</text>
        <dbReference type="EC" id="3.4.21.84"/>
    </reaction>
</comment>
<evidence type="ECO:0000256" key="11">
    <source>
        <dbReference type="SAM" id="SignalP"/>
    </source>
</evidence>
<evidence type="ECO:0000256" key="10">
    <source>
        <dbReference type="RuleBase" id="RU363034"/>
    </source>
</evidence>
<dbReference type="SMART" id="SM00020">
    <property type="entry name" value="Tryp_SPc"/>
    <property type="match status" value="1"/>
</dbReference>
<organism evidence="13 14">
    <name type="scientific">Panagrellus redivivus</name>
    <name type="common">Microworm</name>
    <dbReference type="NCBI Taxonomy" id="6233"/>
    <lineage>
        <taxon>Eukaryota</taxon>
        <taxon>Metazoa</taxon>
        <taxon>Ecdysozoa</taxon>
        <taxon>Nematoda</taxon>
        <taxon>Chromadorea</taxon>
        <taxon>Rhabditida</taxon>
        <taxon>Tylenchina</taxon>
        <taxon>Panagrolaimomorpha</taxon>
        <taxon>Panagrolaimoidea</taxon>
        <taxon>Panagrolaimidae</taxon>
        <taxon>Panagrellus</taxon>
    </lineage>
</organism>
<name>A0A7E4V2X1_PANRE</name>
<dbReference type="GO" id="GO:0004252">
    <property type="term" value="F:serine-type endopeptidase activity"/>
    <property type="evidence" value="ECO:0007669"/>
    <property type="project" value="InterPro"/>
</dbReference>
<keyword evidence="7" id="KW-1015">Disulfide bond</keyword>
<dbReference type="FunFam" id="2.40.10.10:FF:000120">
    <property type="entry name" value="Putative serine protease"/>
    <property type="match status" value="1"/>
</dbReference>
<keyword evidence="5" id="KW-0353">Hemolymph clotting</keyword>
<dbReference type="InterPro" id="IPR009003">
    <property type="entry name" value="Peptidase_S1_PA"/>
</dbReference>
<evidence type="ECO:0000313" key="14">
    <source>
        <dbReference type="WBParaSite" id="Pan_g1600.t1"/>
    </source>
</evidence>
<dbReference type="AlphaFoldDB" id="A0A7E4V2X1"/>
<feature type="signal peptide" evidence="11">
    <location>
        <begin position="1"/>
        <end position="23"/>
    </location>
</feature>
<evidence type="ECO:0000256" key="8">
    <source>
        <dbReference type="ARBA" id="ARBA00052079"/>
    </source>
</evidence>
<keyword evidence="2 10" id="KW-0645">Protease</keyword>
<dbReference type="PANTHER" id="PTHR24252">
    <property type="entry name" value="ACROSIN-RELATED"/>
    <property type="match status" value="1"/>
</dbReference>
<evidence type="ECO:0000256" key="9">
    <source>
        <dbReference type="ARBA" id="ARBA00066707"/>
    </source>
</evidence>
<dbReference type="PROSITE" id="PS50240">
    <property type="entry name" value="TRYPSIN_DOM"/>
    <property type="match status" value="1"/>
</dbReference>
<evidence type="ECO:0000256" key="7">
    <source>
        <dbReference type="ARBA" id="ARBA00023157"/>
    </source>
</evidence>
<feature type="chain" id="PRO_5028899633" description="limulus clotting factor C" evidence="11">
    <location>
        <begin position="24"/>
        <end position="279"/>
    </location>
</feature>
<dbReference type="PROSITE" id="PS00135">
    <property type="entry name" value="TRYPSIN_SER"/>
    <property type="match status" value="1"/>
</dbReference>
<dbReference type="WBParaSite" id="Pan_g1600.t1">
    <property type="protein sequence ID" value="Pan_g1600.t1"/>
    <property type="gene ID" value="Pan_g1600"/>
</dbReference>
<dbReference type="GO" id="GO:0042381">
    <property type="term" value="P:hemolymph coagulation"/>
    <property type="evidence" value="ECO:0007669"/>
    <property type="project" value="UniProtKB-KW"/>
</dbReference>
<proteinExistence type="predicted"/>
<dbReference type="PANTHER" id="PTHR24252:SF11">
    <property type="entry name" value="ATRIAL NATRIURETIC PEPTIDE-CONVERTING ENZYME ISOFORM X1"/>
    <property type="match status" value="1"/>
</dbReference>
<dbReference type="PRINTS" id="PR00722">
    <property type="entry name" value="CHYMOTRYPSIN"/>
</dbReference>
<evidence type="ECO:0000256" key="2">
    <source>
        <dbReference type="ARBA" id="ARBA00022670"/>
    </source>
</evidence>
<dbReference type="Gene3D" id="2.40.10.10">
    <property type="entry name" value="Trypsin-like serine proteases"/>
    <property type="match status" value="1"/>
</dbReference>
<keyword evidence="6 10" id="KW-0720">Serine protease</keyword>
<evidence type="ECO:0000256" key="5">
    <source>
        <dbReference type="ARBA" id="ARBA00022820"/>
    </source>
</evidence>
<keyword evidence="13" id="KW-1185">Reference proteome</keyword>
<protein>
    <recommendedName>
        <fullName evidence="9">limulus clotting factor C</fullName>
        <ecNumber evidence="9">3.4.21.84</ecNumber>
    </recommendedName>
</protein>
<evidence type="ECO:0000259" key="12">
    <source>
        <dbReference type="PROSITE" id="PS50240"/>
    </source>
</evidence>
<dbReference type="GO" id="GO:0006508">
    <property type="term" value="P:proteolysis"/>
    <property type="evidence" value="ECO:0007669"/>
    <property type="project" value="UniProtKB-KW"/>
</dbReference>
<feature type="domain" description="Peptidase S1" evidence="12">
    <location>
        <begin position="41"/>
        <end position="271"/>
    </location>
</feature>
<dbReference type="Proteomes" id="UP000492821">
    <property type="component" value="Unassembled WGS sequence"/>
</dbReference>
<evidence type="ECO:0000256" key="6">
    <source>
        <dbReference type="ARBA" id="ARBA00022825"/>
    </source>
</evidence>
<dbReference type="Pfam" id="PF00089">
    <property type="entry name" value="Trypsin"/>
    <property type="match status" value="1"/>
</dbReference>
<dbReference type="PROSITE" id="PS00134">
    <property type="entry name" value="TRYPSIN_HIS"/>
    <property type="match status" value="1"/>
</dbReference>
<dbReference type="InterPro" id="IPR033116">
    <property type="entry name" value="TRYPSIN_SER"/>
</dbReference>
<dbReference type="InterPro" id="IPR001314">
    <property type="entry name" value="Peptidase_S1A"/>
</dbReference>
<reference evidence="13" key="1">
    <citation type="journal article" date="2013" name="Genetics">
        <title>The draft genome and transcriptome of Panagrellus redivivus are shaped by the harsh demands of a free-living lifestyle.</title>
        <authorList>
            <person name="Srinivasan J."/>
            <person name="Dillman A.R."/>
            <person name="Macchietto M.G."/>
            <person name="Heikkinen L."/>
            <person name="Lakso M."/>
            <person name="Fracchia K.M."/>
            <person name="Antoshechkin I."/>
            <person name="Mortazavi A."/>
            <person name="Wong G."/>
            <person name="Sternberg P.W."/>
        </authorList>
    </citation>
    <scope>NUCLEOTIDE SEQUENCE [LARGE SCALE GENOMIC DNA]</scope>
    <source>
        <strain evidence="13">MT8872</strain>
    </source>
</reference>
<dbReference type="CDD" id="cd00190">
    <property type="entry name" value="Tryp_SPc"/>
    <property type="match status" value="1"/>
</dbReference>
<dbReference type="InterPro" id="IPR043504">
    <property type="entry name" value="Peptidase_S1_PA_chymotrypsin"/>
</dbReference>
<sequence>MLRMMQCGLGILLFFAAFDSIKSANLQCGQTPIHPILNNGIVGGHPAQPYSWPWQTLIHPGGSVCSGSIVADRWVISAAHCFDGVPENTVEVYSGVFGRRHPYPKTSHKVRKIYLHPKYGSHGFNDDVALLELDDSITFNHYTQPVCLPSNDSSVVVPPNMAWVTGWGYLMDGGPLSNTLQQVHLPFVDINTCERNYGSHWINKALHICAGKEGKDACQGDSGGPLVVESSGGPWFQYGITSFGGKCGEKNQPGVFTRVSNFCSWIEATTAGNVMCQSA</sequence>
<dbReference type="EC" id="3.4.21.84" evidence="9"/>
<dbReference type="SUPFAM" id="SSF50494">
    <property type="entry name" value="Trypsin-like serine proteases"/>
    <property type="match status" value="1"/>
</dbReference>
<evidence type="ECO:0000313" key="13">
    <source>
        <dbReference type="Proteomes" id="UP000492821"/>
    </source>
</evidence>
<dbReference type="InterPro" id="IPR001254">
    <property type="entry name" value="Trypsin_dom"/>
</dbReference>
<keyword evidence="4 10" id="KW-0378">Hydrolase</keyword>
<dbReference type="InterPro" id="IPR018114">
    <property type="entry name" value="TRYPSIN_HIS"/>
</dbReference>
<keyword evidence="1" id="KW-0768">Sushi</keyword>